<organism evidence="1">
    <name type="scientific">bioreactor metagenome</name>
    <dbReference type="NCBI Taxonomy" id="1076179"/>
    <lineage>
        <taxon>unclassified sequences</taxon>
        <taxon>metagenomes</taxon>
        <taxon>ecological metagenomes</taxon>
    </lineage>
</organism>
<protein>
    <submittedName>
        <fullName evidence="1">Uncharacterized protein</fullName>
    </submittedName>
</protein>
<gene>
    <name evidence="1" type="ORF">SDC9_102257</name>
</gene>
<reference evidence="1" key="1">
    <citation type="submission" date="2019-08" db="EMBL/GenBank/DDBJ databases">
        <authorList>
            <person name="Kucharzyk K."/>
            <person name="Murdoch R.W."/>
            <person name="Higgins S."/>
            <person name="Loffler F."/>
        </authorList>
    </citation>
    <scope>NUCLEOTIDE SEQUENCE</scope>
</reference>
<evidence type="ECO:0000313" key="1">
    <source>
        <dbReference type="EMBL" id="MPM55460.1"/>
    </source>
</evidence>
<proteinExistence type="predicted"/>
<sequence>MIAIFNRRCPHVYRVRPALGFGQAEGGKFALRNNVAGSALLILSAHVQNALNRHGSYGKTHCEASVDPVNLLVDDTGSADIQTHSPVLFGNLDHMKAHVKTLLNQVQGTLTFFVQFSHAGLDFFLKPVTNHITQLTLLLRHFITHCIVLQL</sequence>
<comment type="caution">
    <text evidence="1">The sequence shown here is derived from an EMBL/GenBank/DDBJ whole genome shotgun (WGS) entry which is preliminary data.</text>
</comment>
<accession>A0A645AQS2</accession>
<dbReference type="AlphaFoldDB" id="A0A645AQS2"/>
<dbReference type="EMBL" id="VSSQ01015282">
    <property type="protein sequence ID" value="MPM55460.1"/>
    <property type="molecule type" value="Genomic_DNA"/>
</dbReference>
<name>A0A645AQS2_9ZZZZ</name>